<dbReference type="SMR" id="A0A6P1EEE5"/>
<dbReference type="InterPro" id="IPR009825">
    <property type="entry name" value="ECF_substrate-spec-like"/>
</dbReference>
<protein>
    <submittedName>
        <fullName evidence="4">ECF transporter S component</fullName>
    </submittedName>
</protein>
<dbReference type="GO" id="GO:0016020">
    <property type="term" value="C:membrane"/>
    <property type="evidence" value="ECO:0007669"/>
    <property type="project" value="InterPro"/>
</dbReference>
<evidence type="ECO:0000256" key="3">
    <source>
        <dbReference type="SAM" id="Phobius"/>
    </source>
</evidence>
<accession>A0A6P1EEE5</accession>
<proteinExistence type="predicted"/>
<feature type="transmembrane region" description="Helical" evidence="3">
    <location>
        <begin position="12"/>
        <end position="32"/>
    </location>
</feature>
<reference evidence="4 5" key="1">
    <citation type="submission" date="2019-12" db="EMBL/GenBank/DDBJ databases">
        <title>Lactobacillus hilgardii FLUB.</title>
        <authorList>
            <person name="Gustaw K."/>
        </authorList>
    </citation>
    <scope>NUCLEOTIDE SEQUENCE [LARGE SCALE GENOMIC DNA]</scope>
    <source>
        <strain evidence="4 5">FLUB</strain>
    </source>
</reference>
<feature type="transmembrane region" description="Helical" evidence="3">
    <location>
        <begin position="113"/>
        <end position="134"/>
    </location>
</feature>
<organism evidence="4 5">
    <name type="scientific">Lentilactobacillus hilgardii</name>
    <name type="common">Lactobacillus hilgardii</name>
    <dbReference type="NCBI Taxonomy" id="1588"/>
    <lineage>
        <taxon>Bacteria</taxon>
        <taxon>Bacillati</taxon>
        <taxon>Bacillota</taxon>
        <taxon>Bacilli</taxon>
        <taxon>Lactobacillales</taxon>
        <taxon>Lactobacillaceae</taxon>
        <taxon>Lentilactobacillus</taxon>
    </lineage>
</organism>
<sequence length="170" mass="17900">MDNKSVGQRTQFRTVILTAMFVAVTLAVSMGIPPIPIPGTHGNINLCDGGILISALLLGPKVGGTVGALSGFLLDILSGYSNYAIFSFIVHGLEGLIAGWIKNRSTKKVVDVIAVLVAAVVMVIGYFFADSILYTFSAGFLGMFTNTIQGLVGAVIALAVTPFLRKRIHS</sequence>
<dbReference type="EMBL" id="CP047121">
    <property type="protein sequence ID" value="QHB53153.1"/>
    <property type="molecule type" value="Genomic_DNA"/>
</dbReference>
<evidence type="ECO:0000313" key="5">
    <source>
        <dbReference type="Proteomes" id="UP000465035"/>
    </source>
</evidence>
<dbReference type="PANTHER" id="PTHR37815:SF3">
    <property type="entry name" value="UPF0397 PROTEIN SPR0429"/>
    <property type="match status" value="1"/>
</dbReference>
<evidence type="ECO:0000256" key="1">
    <source>
        <dbReference type="ARBA" id="ARBA00022692"/>
    </source>
</evidence>
<keyword evidence="2 3" id="KW-1133">Transmembrane helix</keyword>
<keyword evidence="3" id="KW-0472">Membrane</keyword>
<feature type="transmembrane region" description="Helical" evidence="3">
    <location>
        <begin position="140"/>
        <end position="164"/>
    </location>
</feature>
<evidence type="ECO:0000313" key="4">
    <source>
        <dbReference type="EMBL" id="QHB53153.1"/>
    </source>
</evidence>
<keyword evidence="1 3" id="KW-0812">Transmembrane</keyword>
<name>A0A6P1EEE5_LENHI</name>
<dbReference type="GeneID" id="69059415"/>
<feature type="transmembrane region" description="Helical" evidence="3">
    <location>
        <begin position="80"/>
        <end position="101"/>
    </location>
</feature>
<evidence type="ECO:0000256" key="2">
    <source>
        <dbReference type="ARBA" id="ARBA00022989"/>
    </source>
</evidence>
<gene>
    <name evidence="4" type="ORF">GQR93_13625</name>
</gene>
<dbReference type="Pfam" id="PF07155">
    <property type="entry name" value="ECF-ribofla_trS"/>
    <property type="match status" value="1"/>
</dbReference>
<dbReference type="RefSeq" id="WP_003550621.1">
    <property type="nucleotide sequence ID" value="NZ_CABKOL010000106.1"/>
</dbReference>
<dbReference type="PANTHER" id="PTHR37815">
    <property type="entry name" value="UPF0397 PROTEIN BC_2624-RELATED"/>
    <property type="match status" value="1"/>
</dbReference>
<dbReference type="AlphaFoldDB" id="A0A6P1EEE5"/>
<dbReference type="Gene3D" id="1.10.1760.20">
    <property type="match status" value="1"/>
</dbReference>
<dbReference type="Proteomes" id="UP000465035">
    <property type="component" value="Chromosome"/>
</dbReference>